<sequence length="180" mass="20662">MSTQENDFQAWLTKIQALKLPQWDDFPDFDIYMEQLINLVNQYLAPLELDPVTPAMINNYVKHKVMFKPVKKRYQREHLAAVITLTLLKTVFPLDMIRSGFNGELNVLSAQAAYDCFAANFTTQLQTLDLAQSTPLPFTKNFEWDEAIQQTAATTIIYQLISKRLMLHAPQIEKGAIAHD</sequence>
<dbReference type="Proteomes" id="UP000031620">
    <property type="component" value="Plasmid pLOOC260-1"/>
</dbReference>
<protein>
    <recommendedName>
        <fullName evidence="3">DUF1836 domain-containing protein</fullName>
    </recommendedName>
</protein>
<dbReference type="PANTHER" id="PTHR40056:SF1">
    <property type="entry name" value="DUF1836 DOMAIN-CONTAINING PROTEIN"/>
    <property type="match status" value="1"/>
</dbReference>
<dbReference type="Pfam" id="PF08876">
    <property type="entry name" value="DUF1836"/>
    <property type="match status" value="1"/>
</dbReference>
<name>A0A0A1H0M7_9LACO</name>
<evidence type="ECO:0008006" key="3">
    <source>
        <dbReference type="Google" id="ProtNLM"/>
    </source>
</evidence>
<reference evidence="1 2" key="1">
    <citation type="submission" date="2014-11" db="EMBL/GenBank/DDBJ databases">
        <title>Complete genome sequence and analysis of Lactobacillus hokkaidonensis LOOC260T.</title>
        <authorList>
            <person name="Tanizawa Y."/>
            <person name="Tohno M."/>
            <person name="Kaminuma E."/>
            <person name="Nakamura Y."/>
            <person name="Arita M."/>
        </authorList>
    </citation>
    <scope>NUCLEOTIDE SEQUENCE [LARGE SCALE GENOMIC DNA]</scope>
    <source>
        <strain evidence="1 2">LOOC260</strain>
        <plasmid evidence="2">pLOOC260-1 DNA</plasmid>
    </source>
</reference>
<dbReference type="RefSeq" id="WP_041095635.1">
    <property type="nucleotide sequence ID" value="NZ_AP014681.1"/>
</dbReference>
<organism evidence="1 2">
    <name type="scientific">Paucilactobacillus hokkaidonensis JCM 18461</name>
    <dbReference type="NCBI Taxonomy" id="1291742"/>
    <lineage>
        <taxon>Bacteria</taxon>
        <taxon>Bacillati</taxon>
        <taxon>Bacillota</taxon>
        <taxon>Bacilli</taxon>
        <taxon>Lactobacillales</taxon>
        <taxon>Lactobacillaceae</taxon>
        <taxon>Paucilactobacillus</taxon>
    </lineage>
</organism>
<dbReference type="HOGENOM" id="CLU_085303_1_1_9"/>
<geneLocation type="plasmid" evidence="2">
    <name>pLOOC260-1 DNA</name>
</geneLocation>
<dbReference type="PANTHER" id="PTHR40056">
    <property type="entry name" value="HYPOTHETICAL CYTOSOLIC PROTEIN"/>
    <property type="match status" value="1"/>
</dbReference>
<gene>
    <name evidence="1" type="ORF">LOOC260_200340</name>
</gene>
<dbReference type="AlphaFoldDB" id="A0A0A1H0M7"/>
<evidence type="ECO:0000313" key="2">
    <source>
        <dbReference type="Proteomes" id="UP000031620"/>
    </source>
</evidence>
<dbReference type="InterPro" id="IPR014975">
    <property type="entry name" value="DUF1836"/>
</dbReference>
<proteinExistence type="predicted"/>
<dbReference type="EMBL" id="AP014681">
    <property type="protein sequence ID" value="BAP86808.1"/>
    <property type="molecule type" value="Genomic_DNA"/>
</dbReference>
<keyword evidence="1" id="KW-0614">Plasmid</keyword>
<evidence type="ECO:0000313" key="1">
    <source>
        <dbReference type="EMBL" id="BAP86808.1"/>
    </source>
</evidence>
<accession>A0A0A1H0M7</accession>
<dbReference type="KEGG" id="lho:LOOC260_200340"/>